<organism evidence="1 2">
    <name type="scientific">Ilex paraguariensis</name>
    <name type="common">yerba mate</name>
    <dbReference type="NCBI Taxonomy" id="185542"/>
    <lineage>
        <taxon>Eukaryota</taxon>
        <taxon>Viridiplantae</taxon>
        <taxon>Streptophyta</taxon>
        <taxon>Embryophyta</taxon>
        <taxon>Tracheophyta</taxon>
        <taxon>Spermatophyta</taxon>
        <taxon>Magnoliopsida</taxon>
        <taxon>eudicotyledons</taxon>
        <taxon>Gunneridae</taxon>
        <taxon>Pentapetalae</taxon>
        <taxon>asterids</taxon>
        <taxon>campanulids</taxon>
        <taxon>Aquifoliales</taxon>
        <taxon>Aquifoliaceae</taxon>
        <taxon>Ilex</taxon>
    </lineage>
</organism>
<dbReference type="Proteomes" id="UP001642360">
    <property type="component" value="Unassembled WGS sequence"/>
</dbReference>
<sequence length="94" mass="10511">MGIGVINLGGAKATRMWIWPRWSMIGVWEEGVVVWWRRHGGGPIEKEKGRYFIGVGTWDWFGRRVDEVWVGSNSDWLVSSDGGWEGGGCDGDIG</sequence>
<dbReference type="AlphaFoldDB" id="A0ABC8UAS5"/>
<proteinExistence type="predicted"/>
<keyword evidence="2" id="KW-1185">Reference proteome</keyword>
<gene>
    <name evidence="1" type="ORF">ILEXP_LOCUS46957</name>
</gene>
<name>A0ABC8UAS5_9AQUA</name>
<reference evidence="1 2" key="1">
    <citation type="submission" date="2024-02" db="EMBL/GenBank/DDBJ databases">
        <authorList>
            <person name="Vignale AGUSTIN F."/>
            <person name="Sosa J E."/>
            <person name="Modenutti C."/>
        </authorList>
    </citation>
    <scope>NUCLEOTIDE SEQUENCE [LARGE SCALE GENOMIC DNA]</scope>
</reference>
<evidence type="ECO:0000313" key="1">
    <source>
        <dbReference type="EMBL" id="CAK9177090.1"/>
    </source>
</evidence>
<accession>A0ABC8UAS5</accession>
<evidence type="ECO:0000313" key="2">
    <source>
        <dbReference type="Proteomes" id="UP001642360"/>
    </source>
</evidence>
<dbReference type="EMBL" id="CAUOFW020006966">
    <property type="protein sequence ID" value="CAK9177090.1"/>
    <property type="molecule type" value="Genomic_DNA"/>
</dbReference>
<protein>
    <submittedName>
        <fullName evidence="1">Uncharacterized protein</fullName>
    </submittedName>
</protein>
<comment type="caution">
    <text evidence="1">The sequence shown here is derived from an EMBL/GenBank/DDBJ whole genome shotgun (WGS) entry which is preliminary data.</text>
</comment>